<feature type="region of interest" description="Disordered" evidence="1">
    <location>
        <begin position="14"/>
        <end position="41"/>
    </location>
</feature>
<sequence>MSLRSFFRSVFGGLSCSPGRDDADDKRQARRSSPPRVALSFSEDPEYWQKWSKESMNGLTATKDRRRSSVRQAGPVAPARLSSTAVRGSAYTPSARTYTSMLPKVAQSARIAQPTGREIPRGQAPGRTQARARQGAYTGPRSQDAATQQTAPRVTFDNAKRRSAVDSRQPAVNARQLAVNNRPKARAPKPLNQRTVILLSSNPTQRSEPPQVAQITPRAQASSHHGRLPQPSTRMKPMAETKASNKPMSRPSSYVARATSAASKPPSRPSSGATLNLHGQPHVQRNSSASTRSVGVRTSTTFESMSREAICEVVDGIGEIFAHIPYAVCGHAAMVYYGNTLHTPDHVSIVCPMSSLDALIGWAQARALGICARFSKAFTYTTADGVERCVRVLGYVKFDRLRRVRLGPSLASVLTLPVLADSMACDYVVAQREDDHRGMVQRARDICWLMRRIVEVGGEEQRLTVESAGFFGRLDFLEPFSLAYERAVPLMERAGLDLASIPGFNPPALIMPAMPEPRRIGEVKVRARRHRPATHADGSAVGTIAAVPDGTTKGEAQRYREAVAVARAGKAQARQSRETIGLFRLVRFARAVVRFQRMGDIFRTKQARSACPPLVINRVKTTAKGTPYTHRKSATALKGAAASKIPRYASGGQTLRRTCYGTSTPTAHQSVDACSERRARTWDGEMDLVLGENIVFCQ</sequence>
<accession>A0A2K3Q8S2</accession>
<proteinExistence type="predicted"/>
<evidence type="ECO:0000256" key="1">
    <source>
        <dbReference type="SAM" id="MobiDB-lite"/>
    </source>
</evidence>
<gene>
    <name evidence="2" type="ORF">TCAP_06160</name>
</gene>
<organism evidence="2 3">
    <name type="scientific">Tolypocladium capitatum</name>
    <dbReference type="NCBI Taxonomy" id="45235"/>
    <lineage>
        <taxon>Eukaryota</taxon>
        <taxon>Fungi</taxon>
        <taxon>Dikarya</taxon>
        <taxon>Ascomycota</taxon>
        <taxon>Pezizomycotina</taxon>
        <taxon>Sordariomycetes</taxon>
        <taxon>Hypocreomycetidae</taxon>
        <taxon>Hypocreales</taxon>
        <taxon>Ophiocordycipitaceae</taxon>
        <taxon>Tolypocladium</taxon>
    </lineage>
</organism>
<evidence type="ECO:0000313" key="3">
    <source>
        <dbReference type="Proteomes" id="UP000236621"/>
    </source>
</evidence>
<reference evidence="2 3" key="1">
    <citation type="submission" date="2017-08" db="EMBL/GenBank/DDBJ databases">
        <title>Harnessing the power of phylogenomics to disentangle the directionality and signatures of interkingdom host jumping in the parasitic fungal genus Tolypocladium.</title>
        <authorList>
            <person name="Quandt C.A."/>
            <person name="Patterson W."/>
            <person name="Spatafora J.W."/>
        </authorList>
    </citation>
    <scope>NUCLEOTIDE SEQUENCE [LARGE SCALE GENOMIC DNA]</scope>
    <source>
        <strain evidence="2 3">CBS 113982</strain>
    </source>
</reference>
<protein>
    <submittedName>
        <fullName evidence="2">26S proteasome regulatory subunit rpn11</fullName>
    </submittedName>
</protein>
<keyword evidence="3" id="KW-1185">Reference proteome</keyword>
<keyword evidence="2" id="KW-0647">Proteasome</keyword>
<feature type="region of interest" description="Disordered" evidence="1">
    <location>
        <begin position="57"/>
        <end position="90"/>
    </location>
</feature>
<dbReference type="GO" id="GO:0000502">
    <property type="term" value="C:proteasome complex"/>
    <property type="evidence" value="ECO:0007669"/>
    <property type="project" value="UniProtKB-KW"/>
</dbReference>
<feature type="compositionally biased region" description="Polar residues" evidence="1">
    <location>
        <begin position="242"/>
        <end position="252"/>
    </location>
</feature>
<dbReference type="STRING" id="45235.A0A2K3Q8S2"/>
<dbReference type="OrthoDB" id="5236058at2759"/>
<dbReference type="AlphaFoldDB" id="A0A2K3Q8S2"/>
<feature type="compositionally biased region" description="Low complexity" evidence="1">
    <location>
        <begin position="256"/>
        <end position="273"/>
    </location>
</feature>
<name>A0A2K3Q8S2_9HYPO</name>
<comment type="caution">
    <text evidence="2">The sequence shown here is derived from an EMBL/GenBank/DDBJ whole genome shotgun (WGS) entry which is preliminary data.</text>
</comment>
<feature type="compositionally biased region" description="Polar residues" evidence="1">
    <location>
        <begin position="140"/>
        <end position="152"/>
    </location>
</feature>
<feature type="region of interest" description="Disordered" evidence="1">
    <location>
        <begin position="107"/>
        <end position="299"/>
    </location>
</feature>
<dbReference type="Proteomes" id="UP000236621">
    <property type="component" value="Unassembled WGS sequence"/>
</dbReference>
<feature type="compositionally biased region" description="Polar residues" evidence="1">
    <location>
        <begin position="192"/>
        <end position="223"/>
    </location>
</feature>
<dbReference type="EMBL" id="NRSZ01001013">
    <property type="protein sequence ID" value="PNY23904.1"/>
    <property type="molecule type" value="Genomic_DNA"/>
</dbReference>
<evidence type="ECO:0000313" key="2">
    <source>
        <dbReference type="EMBL" id="PNY23904.1"/>
    </source>
</evidence>
<feature type="compositionally biased region" description="Polar residues" evidence="1">
    <location>
        <begin position="81"/>
        <end position="90"/>
    </location>
</feature>
<feature type="compositionally biased region" description="Low complexity" evidence="1">
    <location>
        <begin position="287"/>
        <end position="299"/>
    </location>
</feature>